<evidence type="ECO:0000313" key="2">
    <source>
        <dbReference type="EMBL" id="CEM28630.1"/>
    </source>
</evidence>
<dbReference type="VEuPathDB" id="CryptoDB:Vbra_17736"/>
<gene>
    <name evidence="2" type="ORF">Vbra_17736</name>
</gene>
<evidence type="ECO:0000313" key="3">
    <source>
        <dbReference type="Proteomes" id="UP000041254"/>
    </source>
</evidence>
<sequence>MQHHHTHKNRRRLVWRPKNPQPHQQQQQQQQPQQQQQQQQEQEEQQNPVTYLCVGRRSFFLLSLDDIMRLRSTSRWLRALFKAAQLRQRLSYALSTQAGLRRVVNGQTTVEFLRFDEQEMGVADLLAAMCVVDAGGWGKMGRAIELAGQCGCCQLPLTVTAADVHQYANKTAFLADARVLAHHKIVGRHINVGGKTLEWFRESMVVDPPLRYNPHQQQDDPPAMINMTYRPGYRWYNPQINRTRNIIERHVENHRLHNLMTQSPHAPVAGCSSTTAFLNASNDDVNWYRRLVLTDASHAFVAWIRLVELPMVDDPVGVTVYTTEPPVAGAGYAV</sequence>
<name>A0A0G4GG91_VITBC</name>
<dbReference type="InParanoid" id="A0A0G4GG91"/>
<protein>
    <submittedName>
        <fullName evidence="2">Uncharacterized protein</fullName>
    </submittedName>
</protein>
<dbReference type="Proteomes" id="UP000041254">
    <property type="component" value="Unassembled WGS sequence"/>
</dbReference>
<feature type="compositionally biased region" description="Low complexity" evidence="1">
    <location>
        <begin position="21"/>
        <end position="40"/>
    </location>
</feature>
<feature type="compositionally biased region" description="Basic residues" evidence="1">
    <location>
        <begin position="1"/>
        <end position="15"/>
    </location>
</feature>
<dbReference type="PhylomeDB" id="A0A0G4GG91"/>
<dbReference type="AlphaFoldDB" id="A0A0G4GG91"/>
<evidence type="ECO:0000256" key="1">
    <source>
        <dbReference type="SAM" id="MobiDB-lite"/>
    </source>
</evidence>
<feature type="region of interest" description="Disordered" evidence="1">
    <location>
        <begin position="1"/>
        <end position="42"/>
    </location>
</feature>
<dbReference type="EMBL" id="CDMY01000656">
    <property type="protein sequence ID" value="CEM28630.1"/>
    <property type="molecule type" value="Genomic_DNA"/>
</dbReference>
<proteinExistence type="predicted"/>
<accession>A0A0G4GG91</accession>
<keyword evidence="3" id="KW-1185">Reference proteome</keyword>
<reference evidence="2 3" key="1">
    <citation type="submission" date="2014-11" db="EMBL/GenBank/DDBJ databases">
        <authorList>
            <person name="Zhu J."/>
            <person name="Qi W."/>
            <person name="Song R."/>
        </authorList>
    </citation>
    <scope>NUCLEOTIDE SEQUENCE [LARGE SCALE GENOMIC DNA]</scope>
</reference>
<organism evidence="2 3">
    <name type="scientific">Vitrella brassicaformis (strain CCMP3155)</name>
    <dbReference type="NCBI Taxonomy" id="1169540"/>
    <lineage>
        <taxon>Eukaryota</taxon>
        <taxon>Sar</taxon>
        <taxon>Alveolata</taxon>
        <taxon>Colpodellida</taxon>
        <taxon>Vitrellaceae</taxon>
        <taxon>Vitrella</taxon>
    </lineage>
</organism>